<name>B9S834_RICCO</name>
<keyword evidence="2" id="KW-1185">Reference proteome</keyword>
<accession>B9S834</accession>
<sequence>MSLIKVRVMRIIPWLLLPFGGCFSALSRTFKRRCGRHTMGCFEGCLGCNAKIFLEGASSTTLRSFLLKLYRFMDHSCRGGARVGGFANLLLIWAHEYHLLQISAPASAKTYPFMDHCVWMDPWGKFAIWSTTMVDATAFDECHFLMESSMYRH</sequence>
<organism evidence="1 2">
    <name type="scientific">Ricinus communis</name>
    <name type="common">Castor bean</name>
    <dbReference type="NCBI Taxonomy" id="3988"/>
    <lineage>
        <taxon>Eukaryota</taxon>
        <taxon>Viridiplantae</taxon>
        <taxon>Streptophyta</taxon>
        <taxon>Embryophyta</taxon>
        <taxon>Tracheophyta</taxon>
        <taxon>Spermatophyta</taxon>
        <taxon>Magnoliopsida</taxon>
        <taxon>eudicotyledons</taxon>
        <taxon>Gunneridae</taxon>
        <taxon>Pentapetalae</taxon>
        <taxon>rosids</taxon>
        <taxon>fabids</taxon>
        <taxon>Malpighiales</taxon>
        <taxon>Euphorbiaceae</taxon>
        <taxon>Acalyphoideae</taxon>
        <taxon>Acalypheae</taxon>
        <taxon>Ricinus</taxon>
    </lineage>
</organism>
<proteinExistence type="predicted"/>
<dbReference type="Proteomes" id="UP000008311">
    <property type="component" value="Unassembled WGS sequence"/>
</dbReference>
<dbReference type="AlphaFoldDB" id="B9S834"/>
<evidence type="ECO:0000313" key="1">
    <source>
        <dbReference type="EMBL" id="EEF40232.1"/>
    </source>
</evidence>
<dbReference type="EMBL" id="EQ973888">
    <property type="protein sequence ID" value="EEF40232.1"/>
    <property type="molecule type" value="Genomic_DNA"/>
</dbReference>
<protein>
    <submittedName>
        <fullName evidence="1">Uncharacterized protein</fullName>
    </submittedName>
</protein>
<reference evidence="2" key="1">
    <citation type="journal article" date="2010" name="Nat. Biotechnol.">
        <title>Draft genome sequence of the oilseed species Ricinus communis.</title>
        <authorList>
            <person name="Chan A.P."/>
            <person name="Crabtree J."/>
            <person name="Zhao Q."/>
            <person name="Lorenzi H."/>
            <person name="Orvis J."/>
            <person name="Puiu D."/>
            <person name="Melake-Berhan A."/>
            <person name="Jones K.M."/>
            <person name="Redman J."/>
            <person name="Chen G."/>
            <person name="Cahoon E.B."/>
            <person name="Gedil M."/>
            <person name="Stanke M."/>
            <person name="Haas B.J."/>
            <person name="Wortman J.R."/>
            <person name="Fraser-Liggett C.M."/>
            <person name="Ravel J."/>
            <person name="Rabinowicz P.D."/>
        </authorList>
    </citation>
    <scope>NUCLEOTIDE SEQUENCE [LARGE SCALE GENOMIC DNA]</scope>
    <source>
        <strain evidence="2">cv. Hale</strain>
    </source>
</reference>
<gene>
    <name evidence="1" type="ORF">RCOM_0958510</name>
</gene>
<evidence type="ECO:0000313" key="2">
    <source>
        <dbReference type="Proteomes" id="UP000008311"/>
    </source>
</evidence>
<dbReference type="InParanoid" id="B9S834"/>